<dbReference type="SMART" id="SM00257">
    <property type="entry name" value="LysM"/>
    <property type="match status" value="2"/>
</dbReference>
<dbReference type="PANTHER" id="PTHR33734">
    <property type="entry name" value="LYSM DOMAIN-CONTAINING GPI-ANCHORED PROTEIN 2"/>
    <property type="match status" value="1"/>
</dbReference>
<comment type="caution">
    <text evidence="2">The sequence shown here is derived from an EMBL/GenBank/DDBJ whole genome shotgun (WGS) entry which is preliminary data.</text>
</comment>
<dbReference type="EMBL" id="BFEA01000571">
    <property type="protein sequence ID" value="GBG86587.1"/>
    <property type="molecule type" value="Genomic_DNA"/>
</dbReference>
<dbReference type="STRING" id="69332.A0A388LW81"/>
<dbReference type="CDD" id="cd00118">
    <property type="entry name" value="LysM"/>
    <property type="match status" value="2"/>
</dbReference>
<dbReference type="OrthoDB" id="2107166at2759"/>
<organism evidence="2 3">
    <name type="scientific">Chara braunii</name>
    <name type="common">Braun's stonewort</name>
    <dbReference type="NCBI Taxonomy" id="69332"/>
    <lineage>
        <taxon>Eukaryota</taxon>
        <taxon>Viridiplantae</taxon>
        <taxon>Streptophyta</taxon>
        <taxon>Charophyceae</taxon>
        <taxon>Charales</taxon>
        <taxon>Characeae</taxon>
        <taxon>Chara</taxon>
    </lineage>
</organism>
<keyword evidence="3" id="KW-1185">Reference proteome</keyword>
<feature type="domain" description="LysM" evidence="1">
    <location>
        <begin position="44"/>
        <end position="88"/>
    </location>
</feature>
<dbReference type="OMA" id="LWIPKIY"/>
<reference evidence="2 3" key="1">
    <citation type="journal article" date="2018" name="Cell">
        <title>The Chara Genome: Secondary Complexity and Implications for Plant Terrestrialization.</title>
        <authorList>
            <person name="Nishiyama T."/>
            <person name="Sakayama H."/>
            <person name="Vries J.D."/>
            <person name="Buschmann H."/>
            <person name="Saint-Marcoux D."/>
            <person name="Ullrich K.K."/>
            <person name="Haas F.B."/>
            <person name="Vanderstraeten L."/>
            <person name="Becker D."/>
            <person name="Lang D."/>
            <person name="Vosolsobe S."/>
            <person name="Rombauts S."/>
            <person name="Wilhelmsson P.K.I."/>
            <person name="Janitza P."/>
            <person name="Kern R."/>
            <person name="Heyl A."/>
            <person name="Rumpler F."/>
            <person name="Villalobos L.I.A.C."/>
            <person name="Clay J.M."/>
            <person name="Skokan R."/>
            <person name="Toyoda A."/>
            <person name="Suzuki Y."/>
            <person name="Kagoshima H."/>
            <person name="Schijlen E."/>
            <person name="Tajeshwar N."/>
            <person name="Catarino B."/>
            <person name="Hetherington A.J."/>
            <person name="Saltykova A."/>
            <person name="Bonnot C."/>
            <person name="Breuninger H."/>
            <person name="Symeonidi A."/>
            <person name="Radhakrishnan G.V."/>
            <person name="Van Nieuwerburgh F."/>
            <person name="Deforce D."/>
            <person name="Chang C."/>
            <person name="Karol K.G."/>
            <person name="Hedrich R."/>
            <person name="Ulvskov P."/>
            <person name="Glockner G."/>
            <person name="Delwiche C.F."/>
            <person name="Petrasek J."/>
            <person name="Van de Peer Y."/>
            <person name="Friml J."/>
            <person name="Beilby M."/>
            <person name="Dolan L."/>
            <person name="Kohara Y."/>
            <person name="Sugano S."/>
            <person name="Fujiyama A."/>
            <person name="Delaux P.-M."/>
            <person name="Quint M."/>
            <person name="TheiBen G."/>
            <person name="Hagemann M."/>
            <person name="Harholt J."/>
            <person name="Dunand C."/>
            <person name="Zachgo S."/>
            <person name="Langdale J."/>
            <person name="Maumus F."/>
            <person name="Straeten D.V.D."/>
            <person name="Gould S.B."/>
            <person name="Rensing S.A."/>
        </authorList>
    </citation>
    <scope>NUCLEOTIDE SEQUENCE [LARGE SCALE GENOMIC DNA]</scope>
    <source>
        <strain evidence="2 3">S276</strain>
    </source>
</reference>
<feature type="domain" description="LysM" evidence="1">
    <location>
        <begin position="90"/>
        <end position="134"/>
    </location>
</feature>
<evidence type="ECO:0000313" key="2">
    <source>
        <dbReference type="EMBL" id="GBG86587.1"/>
    </source>
</evidence>
<sequence>MASVHGSRNPLRFFNWFRSRKDDCLPGRGTRYDAGAGGDIKGNVYYDVKVGDTLESIARQFDIDSRFLVEANDILNPKNISPGQVLWIPKIYVVKKGDTLLDIATLFGVPMARLQEVNGIEDPDFIFEGDALVIPPTPAK</sequence>
<name>A0A388LW81_CHABU</name>
<gene>
    <name evidence="2" type="ORF">CBR_g41652</name>
</gene>
<dbReference type="InterPro" id="IPR036779">
    <property type="entry name" value="LysM_dom_sf"/>
</dbReference>
<evidence type="ECO:0000259" key="1">
    <source>
        <dbReference type="PROSITE" id="PS51782"/>
    </source>
</evidence>
<dbReference type="Gramene" id="GBG86587">
    <property type="protein sequence ID" value="GBG86587"/>
    <property type="gene ID" value="CBR_g41652"/>
</dbReference>
<accession>A0A388LW81</accession>
<dbReference type="Pfam" id="PF01476">
    <property type="entry name" value="LysM"/>
    <property type="match status" value="2"/>
</dbReference>
<dbReference type="InterPro" id="IPR018392">
    <property type="entry name" value="LysM"/>
</dbReference>
<dbReference type="AlphaFoldDB" id="A0A388LW81"/>
<dbReference type="Proteomes" id="UP000265515">
    <property type="component" value="Unassembled WGS sequence"/>
</dbReference>
<protein>
    <recommendedName>
        <fullName evidence="1">LysM domain-containing protein</fullName>
    </recommendedName>
</protein>
<dbReference type="Gene3D" id="3.10.350.10">
    <property type="entry name" value="LysM domain"/>
    <property type="match status" value="2"/>
</dbReference>
<dbReference type="PANTHER" id="PTHR33734:SF22">
    <property type="entry name" value="MEMBRANE-BOUND LYTIC MUREIN TRANSGLYCOSYLASE D"/>
    <property type="match status" value="1"/>
</dbReference>
<dbReference type="SUPFAM" id="SSF54106">
    <property type="entry name" value="LysM domain"/>
    <property type="match status" value="2"/>
</dbReference>
<dbReference type="PROSITE" id="PS51782">
    <property type="entry name" value="LYSM"/>
    <property type="match status" value="2"/>
</dbReference>
<proteinExistence type="predicted"/>
<evidence type="ECO:0000313" key="3">
    <source>
        <dbReference type="Proteomes" id="UP000265515"/>
    </source>
</evidence>